<dbReference type="AlphaFoldDB" id="X1JBY1"/>
<organism evidence="1">
    <name type="scientific">marine sediment metagenome</name>
    <dbReference type="NCBI Taxonomy" id="412755"/>
    <lineage>
        <taxon>unclassified sequences</taxon>
        <taxon>metagenomes</taxon>
        <taxon>ecological metagenomes</taxon>
    </lineage>
</organism>
<dbReference type="EMBL" id="BARV01000008">
    <property type="protein sequence ID" value="GAH91457.1"/>
    <property type="molecule type" value="Genomic_DNA"/>
</dbReference>
<reference evidence="1" key="1">
    <citation type="journal article" date="2014" name="Front. Microbiol.">
        <title>High frequency of phylogenetically diverse reductive dehalogenase-homologous genes in deep subseafloor sedimentary metagenomes.</title>
        <authorList>
            <person name="Kawai M."/>
            <person name="Futagami T."/>
            <person name="Toyoda A."/>
            <person name="Takaki Y."/>
            <person name="Nishi S."/>
            <person name="Hori S."/>
            <person name="Arai W."/>
            <person name="Tsubouchi T."/>
            <person name="Morono Y."/>
            <person name="Uchiyama I."/>
            <person name="Ito T."/>
            <person name="Fujiyama A."/>
            <person name="Inagaki F."/>
            <person name="Takami H."/>
        </authorList>
    </citation>
    <scope>NUCLEOTIDE SEQUENCE</scope>
    <source>
        <strain evidence="1">Expedition CK06-06</strain>
    </source>
</reference>
<sequence length="148" mass="16146">MPDINKPMDIPELNLQPPITGKVRLSDDMQQTLALLYAYANNKRVGLKASESGILLVGEPVIKDIVNLTSNSDTGLAQGTNIPCSQVMIMGHPDNTGNVWIRPYKAVTDSHKWPVAAKGTVGFSVTNVNQLYFKCDMGGDKIIIAYTR</sequence>
<name>X1JBY1_9ZZZZ</name>
<protein>
    <submittedName>
        <fullName evidence="1">Uncharacterized protein</fullName>
    </submittedName>
</protein>
<accession>X1JBY1</accession>
<proteinExistence type="predicted"/>
<comment type="caution">
    <text evidence="1">The sequence shown here is derived from an EMBL/GenBank/DDBJ whole genome shotgun (WGS) entry which is preliminary data.</text>
</comment>
<evidence type="ECO:0000313" key="1">
    <source>
        <dbReference type="EMBL" id="GAH91457.1"/>
    </source>
</evidence>
<gene>
    <name evidence="1" type="ORF">S06H3_00051</name>
</gene>